<keyword evidence="2" id="KW-1185">Reference proteome</keyword>
<gene>
    <name evidence="1" type="ORF">OE88DRAFT_322321</name>
</gene>
<protein>
    <submittedName>
        <fullName evidence="1">Uncharacterized protein</fullName>
    </submittedName>
</protein>
<evidence type="ECO:0000313" key="2">
    <source>
        <dbReference type="Proteomes" id="UP000305948"/>
    </source>
</evidence>
<organism evidence="1 2">
    <name type="scientific">Heliocybe sulcata</name>
    <dbReference type="NCBI Taxonomy" id="5364"/>
    <lineage>
        <taxon>Eukaryota</taxon>
        <taxon>Fungi</taxon>
        <taxon>Dikarya</taxon>
        <taxon>Basidiomycota</taxon>
        <taxon>Agaricomycotina</taxon>
        <taxon>Agaricomycetes</taxon>
        <taxon>Gloeophyllales</taxon>
        <taxon>Gloeophyllaceae</taxon>
        <taxon>Heliocybe</taxon>
    </lineage>
</organism>
<name>A0A5C3MZE3_9AGAM</name>
<evidence type="ECO:0000313" key="1">
    <source>
        <dbReference type="EMBL" id="TFK50135.1"/>
    </source>
</evidence>
<dbReference type="EMBL" id="ML213514">
    <property type="protein sequence ID" value="TFK50135.1"/>
    <property type="molecule type" value="Genomic_DNA"/>
</dbReference>
<reference evidence="1 2" key="1">
    <citation type="journal article" date="2019" name="Nat. Ecol. Evol.">
        <title>Megaphylogeny resolves global patterns of mushroom evolution.</title>
        <authorList>
            <person name="Varga T."/>
            <person name="Krizsan K."/>
            <person name="Foldi C."/>
            <person name="Dima B."/>
            <person name="Sanchez-Garcia M."/>
            <person name="Sanchez-Ramirez S."/>
            <person name="Szollosi G.J."/>
            <person name="Szarkandi J.G."/>
            <person name="Papp V."/>
            <person name="Albert L."/>
            <person name="Andreopoulos W."/>
            <person name="Angelini C."/>
            <person name="Antonin V."/>
            <person name="Barry K.W."/>
            <person name="Bougher N.L."/>
            <person name="Buchanan P."/>
            <person name="Buyck B."/>
            <person name="Bense V."/>
            <person name="Catcheside P."/>
            <person name="Chovatia M."/>
            <person name="Cooper J."/>
            <person name="Damon W."/>
            <person name="Desjardin D."/>
            <person name="Finy P."/>
            <person name="Geml J."/>
            <person name="Haridas S."/>
            <person name="Hughes K."/>
            <person name="Justo A."/>
            <person name="Karasinski D."/>
            <person name="Kautmanova I."/>
            <person name="Kiss B."/>
            <person name="Kocsube S."/>
            <person name="Kotiranta H."/>
            <person name="LaButti K.M."/>
            <person name="Lechner B.E."/>
            <person name="Liimatainen K."/>
            <person name="Lipzen A."/>
            <person name="Lukacs Z."/>
            <person name="Mihaltcheva S."/>
            <person name="Morgado L.N."/>
            <person name="Niskanen T."/>
            <person name="Noordeloos M.E."/>
            <person name="Ohm R.A."/>
            <person name="Ortiz-Santana B."/>
            <person name="Ovrebo C."/>
            <person name="Racz N."/>
            <person name="Riley R."/>
            <person name="Savchenko A."/>
            <person name="Shiryaev A."/>
            <person name="Soop K."/>
            <person name="Spirin V."/>
            <person name="Szebenyi C."/>
            <person name="Tomsovsky M."/>
            <person name="Tulloss R.E."/>
            <person name="Uehling J."/>
            <person name="Grigoriev I.V."/>
            <person name="Vagvolgyi C."/>
            <person name="Papp T."/>
            <person name="Martin F.M."/>
            <person name="Miettinen O."/>
            <person name="Hibbett D.S."/>
            <person name="Nagy L.G."/>
        </authorList>
    </citation>
    <scope>NUCLEOTIDE SEQUENCE [LARGE SCALE GENOMIC DNA]</scope>
    <source>
        <strain evidence="1 2">OMC1185</strain>
    </source>
</reference>
<dbReference type="Proteomes" id="UP000305948">
    <property type="component" value="Unassembled WGS sequence"/>
</dbReference>
<sequence length="234" mass="26226">MHLVLDIYYLTRTSIYPFMLTRLVSLLRVYGSSKFHRICRAPRGSTEDLIRCPRPPKRHFLTSPNIPFRDNWLQSCVGPGPTVFVIRCIATSAYLVSLVALGRLAPATCIYCSWQSREPILGLPILCNASSFTMCKRVPASRERTETCDCLRVGTVVRRHPDAGFRQLGHLRSSSAFISGVVYLGFAYLAPRQGTRLARGTESLYLRQTMICEGPRVFSSWLASSGGIVFSLTR</sequence>
<dbReference type="AlphaFoldDB" id="A0A5C3MZE3"/>
<proteinExistence type="predicted"/>
<accession>A0A5C3MZE3</accession>